<gene>
    <name evidence="2" type="primary">avd</name>
    <name evidence="2" type="ORF">K2F26_22640</name>
</gene>
<evidence type="ECO:0000313" key="2">
    <source>
        <dbReference type="EMBL" id="QYX31559.1"/>
    </source>
</evidence>
<dbReference type="InterPro" id="IPR055360">
    <property type="entry name" value="bAvd"/>
</dbReference>
<protein>
    <submittedName>
        <fullName evidence="2">Diversity-generating retroelement protein Avd</fullName>
    </submittedName>
</protein>
<dbReference type="Proteomes" id="UP000826540">
    <property type="component" value="Chromosome"/>
</dbReference>
<dbReference type="SUPFAM" id="SSF158446">
    <property type="entry name" value="IVS-encoded protein-like"/>
    <property type="match status" value="1"/>
</dbReference>
<reference evidence="2 3" key="1">
    <citation type="journal article" date="2022" name="J. Am. Chem. Soc.">
        <title>Biosynthesis of Guanitoxin Enables Global Environmental Detection in Freshwater Cyanobacteria.</title>
        <authorList>
            <person name="Lima S.T."/>
            <person name="Fallon T.R."/>
            <person name="Cordoza J.L."/>
            <person name="Chekan J.R."/>
            <person name="Delbaje E."/>
            <person name="Hopiavuori A.R."/>
            <person name="Alvarenga D.O."/>
            <person name="Wood S.M."/>
            <person name="Luhavaya H."/>
            <person name="Baumgartner J.T."/>
            <person name="Dorr F.A."/>
            <person name="Etchegaray A."/>
            <person name="Pinto E."/>
            <person name="McKinnie S.M.K."/>
            <person name="Fiore M.F."/>
            <person name="Moore B.S."/>
        </authorList>
    </citation>
    <scope>NUCLEOTIDE SEQUENCE [LARGE SCALE GENOMIC DNA]</scope>
    <source>
        <strain evidence="2 3">ITEP-024</strain>
    </source>
</reference>
<dbReference type="Pfam" id="PF22296">
    <property type="entry name" value="bAvd"/>
    <property type="match status" value="1"/>
</dbReference>
<dbReference type="NCBIfam" id="NF033474">
    <property type="entry name" value="DivGenRetAVD"/>
    <property type="match status" value="1"/>
</dbReference>
<organism evidence="2 3">
    <name type="scientific">Sphaerospermopsis torques-reginae ITEP-024</name>
    <dbReference type="NCBI Taxonomy" id="984208"/>
    <lineage>
        <taxon>Bacteria</taxon>
        <taxon>Bacillati</taxon>
        <taxon>Cyanobacteriota</taxon>
        <taxon>Cyanophyceae</taxon>
        <taxon>Nostocales</taxon>
        <taxon>Aphanizomenonaceae</taxon>
        <taxon>Sphaerospermopsis</taxon>
        <taxon>Sphaerospermopsis torques-reginae</taxon>
    </lineage>
</organism>
<sequence>MSDLPIIQKTYDLIKWYVPILDRLPKKHKFGLGNRIVSGLYDLLEGLILARYAKQKLAQLELLNAKLDIIRHQTRLLFDFQLFDERRYQYVGQLLNGIGNELGGWIKQQRQARYS</sequence>
<dbReference type="Gene3D" id="1.20.1440.60">
    <property type="entry name" value="23S rRNA-intervening sequence"/>
    <property type="match status" value="1"/>
</dbReference>
<name>A0ABX8WYR3_9CYAN</name>
<dbReference type="RefSeq" id="WP_220609585.1">
    <property type="nucleotide sequence ID" value="NZ_CP080598.1"/>
</dbReference>
<evidence type="ECO:0000259" key="1">
    <source>
        <dbReference type="Pfam" id="PF22296"/>
    </source>
</evidence>
<keyword evidence="3" id="KW-1185">Reference proteome</keyword>
<feature type="domain" description="bAvd-like" evidence="1">
    <location>
        <begin position="6"/>
        <end position="108"/>
    </location>
</feature>
<dbReference type="CDD" id="cd16376">
    <property type="entry name" value="Avd_like"/>
    <property type="match status" value="1"/>
</dbReference>
<dbReference type="InterPro" id="IPR036583">
    <property type="entry name" value="23S_rRNA_IVS_sf"/>
</dbReference>
<evidence type="ECO:0000313" key="3">
    <source>
        <dbReference type="Proteomes" id="UP000826540"/>
    </source>
</evidence>
<dbReference type="EMBL" id="CP080598">
    <property type="protein sequence ID" value="QYX31559.1"/>
    <property type="molecule type" value="Genomic_DNA"/>
</dbReference>
<accession>A0ABX8WYR3</accession>
<proteinExistence type="predicted"/>